<evidence type="ECO:0000313" key="1">
    <source>
        <dbReference type="EMBL" id="MQL75862.1"/>
    </source>
</evidence>
<dbReference type="Proteomes" id="UP000652761">
    <property type="component" value="Unassembled WGS sequence"/>
</dbReference>
<proteinExistence type="predicted"/>
<protein>
    <recommendedName>
        <fullName evidence="3">CHCH domain-containing protein</fullName>
    </recommendedName>
</protein>
<dbReference type="InterPro" id="IPR009069">
    <property type="entry name" value="Cys_alpha_HP_mot_SF"/>
</dbReference>
<accession>A0A843TT83</accession>
<evidence type="ECO:0008006" key="3">
    <source>
        <dbReference type="Google" id="ProtNLM"/>
    </source>
</evidence>
<keyword evidence="2" id="KW-1185">Reference proteome</keyword>
<name>A0A843TT83_COLES</name>
<dbReference type="EMBL" id="NMUH01000268">
    <property type="protein sequence ID" value="MQL75862.1"/>
    <property type="molecule type" value="Genomic_DNA"/>
</dbReference>
<comment type="caution">
    <text evidence="1">The sequence shown here is derived from an EMBL/GenBank/DDBJ whole genome shotgun (WGS) entry which is preliminary data.</text>
</comment>
<dbReference type="SUPFAM" id="SSF47072">
    <property type="entry name" value="Cysteine alpha-hairpin motif"/>
    <property type="match status" value="1"/>
</dbReference>
<dbReference type="AlphaFoldDB" id="A0A843TT83"/>
<sequence>MLVQPGKPAPYPVCSKEAFDLLNCAVSDAFDQEKCLRLLGVLRKCVVQKNVKKFILEENDPDDHRTGKGKQ</sequence>
<dbReference type="OrthoDB" id="13601at2759"/>
<gene>
    <name evidence="1" type="ORF">Taro_008247</name>
</gene>
<organism evidence="1 2">
    <name type="scientific">Colocasia esculenta</name>
    <name type="common">Wild taro</name>
    <name type="synonym">Arum esculentum</name>
    <dbReference type="NCBI Taxonomy" id="4460"/>
    <lineage>
        <taxon>Eukaryota</taxon>
        <taxon>Viridiplantae</taxon>
        <taxon>Streptophyta</taxon>
        <taxon>Embryophyta</taxon>
        <taxon>Tracheophyta</taxon>
        <taxon>Spermatophyta</taxon>
        <taxon>Magnoliopsida</taxon>
        <taxon>Liliopsida</taxon>
        <taxon>Araceae</taxon>
        <taxon>Aroideae</taxon>
        <taxon>Colocasieae</taxon>
        <taxon>Colocasia</taxon>
    </lineage>
</organism>
<reference evidence="1" key="1">
    <citation type="submission" date="2017-07" db="EMBL/GenBank/DDBJ databases">
        <title>Taro Niue Genome Assembly and Annotation.</title>
        <authorList>
            <person name="Atibalentja N."/>
            <person name="Keating K."/>
            <person name="Fields C.J."/>
        </authorList>
    </citation>
    <scope>NUCLEOTIDE SEQUENCE</scope>
    <source>
        <strain evidence="1">Niue_2</strain>
        <tissue evidence="1">Leaf</tissue>
    </source>
</reference>
<dbReference type="PANTHER" id="PTHR37750:SF1">
    <property type="entry name" value="COX19-LIKE CHCH FAMILY PROTEIN"/>
    <property type="match status" value="1"/>
</dbReference>
<evidence type="ECO:0000313" key="2">
    <source>
        <dbReference type="Proteomes" id="UP000652761"/>
    </source>
</evidence>
<dbReference type="SMR" id="A0A843TT83"/>
<dbReference type="PANTHER" id="PTHR37750">
    <property type="entry name" value="COX19-LIKE CHCH FAMILY PROTEIN"/>
    <property type="match status" value="1"/>
</dbReference>